<dbReference type="OrthoDB" id="7620579at2"/>
<gene>
    <name evidence="5" type="ORF">D9R08_07890</name>
</gene>
<dbReference type="EMBL" id="RCNT01000003">
    <property type="protein sequence ID" value="RMA42703.1"/>
    <property type="molecule type" value="Genomic_DNA"/>
</dbReference>
<feature type="domain" description="HTH gntR-type" evidence="4">
    <location>
        <begin position="11"/>
        <end position="78"/>
    </location>
</feature>
<dbReference type="GO" id="GO:0003700">
    <property type="term" value="F:DNA-binding transcription factor activity"/>
    <property type="evidence" value="ECO:0007669"/>
    <property type="project" value="InterPro"/>
</dbReference>
<comment type="caution">
    <text evidence="5">The sequence shown here is derived from an EMBL/GenBank/DDBJ whole genome shotgun (WGS) entry which is preliminary data.</text>
</comment>
<dbReference type="SUPFAM" id="SSF46785">
    <property type="entry name" value="Winged helix' DNA-binding domain"/>
    <property type="match status" value="1"/>
</dbReference>
<dbReference type="Gene3D" id="1.20.120.530">
    <property type="entry name" value="GntR ligand-binding domain-like"/>
    <property type="match status" value="1"/>
</dbReference>
<dbReference type="RefSeq" id="WP_121897487.1">
    <property type="nucleotide sequence ID" value="NZ_RCNT01000003.1"/>
</dbReference>
<accession>A0A3L9Y8Q6</accession>
<evidence type="ECO:0000256" key="2">
    <source>
        <dbReference type="ARBA" id="ARBA00023125"/>
    </source>
</evidence>
<evidence type="ECO:0000256" key="3">
    <source>
        <dbReference type="ARBA" id="ARBA00023163"/>
    </source>
</evidence>
<dbReference type="PRINTS" id="PR00035">
    <property type="entry name" value="HTHGNTR"/>
</dbReference>
<organism evidence="5 6">
    <name type="scientific">Rhodophyticola porphyridii</name>
    <dbReference type="NCBI Taxonomy" id="1852017"/>
    <lineage>
        <taxon>Bacteria</taxon>
        <taxon>Pseudomonadati</taxon>
        <taxon>Pseudomonadota</taxon>
        <taxon>Alphaproteobacteria</taxon>
        <taxon>Rhodobacterales</taxon>
        <taxon>Roseobacteraceae</taxon>
        <taxon>Rhodophyticola</taxon>
    </lineage>
</organism>
<keyword evidence="2" id="KW-0238">DNA-binding</keyword>
<dbReference type="PANTHER" id="PTHR43537">
    <property type="entry name" value="TRANSCRIPTIONAL REGULATOR, GNTR FAMILY"/>
    <property type="match status" value="1"/>
</dbReference>
<keyword evidence="3" id="KW-0804">Transcription</keyword>
<sequence>MSINQAQSGAKTLSAAVHDRLKGMILGGDLPAGTRLQEKAFAERLGVSRTPVREAIARLVSEGLVSRVNGGAPTVSNISITDIMELLHVRRLLECEAARQAAGVNGPPEPFISLRKRVTDFLGSERPTPTEHAALDDELHALIAKRAGSGLLHELIVGLKLKTRMFDNGSIPERFEPGCREHIEIIDAILAQDPNRADKAMRLHLENVRSAILAHVNRLF</sequence>
<reference evidence="5 6" key="1">
    <citation type="submission" date="2018-10" db="EMBL/GenBank/DDBJ databases">
        <authorList>
            <person name="Jung H.S."/>
            <person name="Jeon C.O."/>
        </authorList>
    </citation>
    <scope>NUCLEOTIDE SEQUENCE [LARGE SCALE GENOMIC DNA]</scope>
    <source>
        <strain evidence="5 6">MA-7-27</strain>
    </source>
</reference>
<keyword evidence="1" id="KW-0805">Transcription regulation</keyword>
<dbReference type="CDD" id="cd07377">
    <property type="entry name" value="WHTH_GntR"/>
    <property type="match status" value="1"/>
</dbReference>
<protein>
    <submittedName>
        <fullName evidence="5">GntR family transcriptional regulator</fullName>
    </submittedName>
</protein>
<dbReference type="PROSITE" id="PS50949">
    <property type="entry name" value="HTH_GNTR"/>
    <property type="match status" value="1"/>
</dbReference>
<dbReference type="SMART" id="SM00345">
    <property type="entry name" value="HTH_GNTR"/>
    <property type="match status" value="1"/>
</dbReference>
<evidence type="ECO:0000313" key="6">
    <source>
        <dbReference type="Proteomes" id="UP000281343"/>
    </source>
</evidence>
<dbReference type="SUPFAM" id="SSF48008">
    <property type="entry name" value="GntR ligand-binding domain-like"/>
    <property type="match status" value="1"/>
</dbReference>
<dbReference type="InterPro" id="IPR008920">
    <property type="entry name" value="TF_FadR/GntR_C"/>
</dbReference>
<dbReference type="InterPro" id="IPR011711">
    <property type="entry name" value="GntR_C"/>
</dbReference>
<dbReference type="Pfam" id="PF07729">
    <property type="entry name" value="FCD"/>
    <property type="match status" value="1"/>
</dbReference>
<dbReference type="AlphaFoldDB" id="A0A3L9Y8Q6"/>
<evidence type="ECO:0000313" key="5">
    <source>
        <dbReference type="EMBL" id="RMA42703.1"/>
    </source>
</evidence>
<dbReference type="Gene3D" id="1.10.10.10">
    <property type="entry name" value="Winged helix-like DNA-binding domain superfamily/Winged helix DNA-binding domain"/>
    <property type="match status" value="1"/>
</dbReference>
<dbReference type="Proteomes" id="UP000281343">
    <property type="component" value="Unassembled WGS sequence"/>
</dbReference>
<evidence type="ECO:0000256" key="1">
    <source>
        <dbReference type="ARBA" id="ARBA00023015"/>
    </source>
</evidence>
<dbReference type="PANTHER" id="PTHR43537:SF45">
    <property type="entry name" value="GNTR FAMILY REGULATORY PROTEIN"/>
    <property type="match status" value="1"/>
</dbReference>
<dbReference type="Pfam" id="PF00392">
    <property type="entry name" value="GntR"/>
    <property type="match status" value="1"/>
</dbReference>
<evidence type="ECO:0000259" key="4">
    <source>
        <dbReference type="PROSITE" id="PS50949"/>
    </source>
</evidence>
<name>A0A3L9Y8Q6_9RHOB</name>
<dbReference type="InterPro" id="IPR000524">
    <property type="entry name" value="Tscrpt_reg_HTH_GntR"/>
</dbReference>
<dbReference type="InterPro" id="IPR036390">
    <property type="entry name" value="WH_DNA-bd_sf"/>
</dbReference>
<dbReference type="GO" id="GO:0003677">
    <property type="term" value="F:DNA binding"/>
    <property type="evidence" value="ECO:0007669"/>
    <property type="project" value="UniProtKB-KW"/>
</dbReference>
<dbReference type="InterPro" id="IPR036388">
    <property type="entry name" value="WH-like_DNA-bd_sf"/>
</dbReference>
<dbReference type="SMART" id="SM00895">
    <property type="entry name" value="FCD"/>
    <property type="match status" value="1"/>
</dbReference>
<proteinExistence type="predicted"/>
<keyword evidence="6" id="KW-1185">Reference proteome</keyword>